<dbReference type="EMBL" id="CAJGYO010000016">
    <property type="protein sequence ID" value="CAD6271740.1"/>
    <property type="molecule type" value="Genomic_DNA"/>
</dbReference>
<dbReference type="GO" id="GO:0016460">
    <property type="term" value="C:myosin II complex"/>
    <property type="evidence" value="ECO:0007669"/>
    <property type="project" value="TreeGrafter"/>
</dbReference>
<dbReference type="FunFam" id="1.10.238.10:FF:000001">
    <property type="entry name" value="Calmodulin 1"/>
    <property type="match status" value="1"/>
</dbReference>
<dbReference type="InterPro" id="IPR011992">
    <property type="entry name" value="EF-hand-dom_pair"/>
</dbReference>
<gene>
    <name evidence="2" type="ORF">NCGR_LOCUS55026</name>
</gene>
<dbReference type="InterPro" id="IPR050230">
    <property type="entry name" value="CALM/Myosin/TropC-like"/>
</dbReference>
<organism evidence="2 3">
    <name type="scientific">Miscanthus lutarioriparius</name>
    <dbReference type="NCBI Taxonomy" id="422564"/>
    <lineage>
        <taxon>Eukaryota</taxon>
        <taxon>Viridiplantae</taxon>
        <taxon>Streptophyta</taxon>
        <taxon>Embryophyta</taxon>
        <taxon>Tracheophyta</taxon>
        <taxon>Spermatophyta</taxon>
        <taxon>Magnoliopsida</taxon>
        <taxon>Liliopsida</taxon>
        <taxon>Poales</taxon>
        <taxon>Poaceae</taxon>
        <taxon>PACMAD clade</taxon>
        <taxon>Panicoideae</taxon>
        <taxon>Andropogonodae</taxon>
        <taxon>Andropogoneae</taxon>
        <taxon>Saccharinae</taxon>
        <taxon>Miscanthus</taxon>
    </lineage>
</organism>
<dbReference type="CDD" id="cd00051">
    <property type="entry name" value="EFh"/>
    <property type="match status" value="1"/>
</dbReference>
<proteinExistence type="predicted"/>
<dbReference type="PANTHER" id="PTHR23048">
    <property type="entry name" value="MYOSIN LIGHT CHAIN 1, 3"/>
    <property type="match status" value="1"/>
</dbReference>
<keyword evidence="3" id="KW-1185">Reference proteome</keyword>
<dbReference type="AlphaFoldDB" id="A0A811RNZ8"/>
<evidence type="ECO:0000259" key="1">
    <source>
        <dbReference type="PROSITE" id="PS50222"/>
    </source>
</evidence>
<accession>A0A811RNZ8</accession>
<dbReference type="Pfam" id="PF13499">
    <property type="entry name" value="EF-hand_7"/>
    <property type="match status" value="1"/>
</dbReference>
<dbReference type="GO" id="GO:0005509">
    <property type="term" value="F:calcium ion binding"/>
    <property type="evidence" value="ECO:0007669"/>
    <property type="project" value="InterPro"/>
</dbReference>
<dbReference type="Proteomes" id="UP000604825">
    <property type="component" value="Unassembled WGS sequence"/>
</dbReference>
<reference evidence="2" key="1">
    <citation type="submission" date="2020-10" db="EMBL/GenBank/DDBJ databases">
        <authorList>
            <person name="Han B."/>
            <person name="Lu T."/>
            <person name="Zhao Q."/>
            <person name="Huang X."/>
            <person name="Zhao Y."/>
        </authorList>
    </citation>
    <scope>NUCLEOTIDE SEQUENCE</scope>
</reference>
<dbReference type="PANTHER" id="PTHR23048:SF51">
    <property type="entry name" value="EF-HAND DOMAIN-CONTAINING PROTEIN"/>
    <property type="match status" value="1"/>
</dbReference>
<protein>
    <recommendedName>
        <fullName evidence="1">EF-hand domain-containing protein</fullName>
    </recommendedName>
</protein>
<dbReference type="Gene3D" id="1.10.238.10">
    <property type="entry name" value="EF-hand"/>
    <property type="match status" value="1"/>
</dbReference>
<dbReference type="OrthoDB" id="26525at2759"/>
<dbReference type="SUPFAM" id="SSF47473">
    <property type="entry name" value="EF-hand"/>
    <property type="match status" value="1"/>
</dbReference>
<name>A0A811RNZ8_9POAL</name>
<evidence type="ECO:0000313" key="3">
    <source>
        <dbReference type="Proteomes" id="UP000604825"/>
    </source>
</evidence>
<dbReference type="PROSITE" id="PS50222">
    <property type="entry name" value="EF_HAND_2"/>
    <property type="match status" value="1"/>
</dbReference>
<comment type="caution">
    <text evidence="2">The sequence shown here is derived from an EMBL/GenBank/DDBJ whole genome shotgun (WGS) entry which is preliminary data.</text>
</comment>
<sequence length="140" mass="15046">MRVLLCCSPGGGGHAGRIATGELVTALRSLGQNVDEAEARRFLEDAGAGAGATIDLAAFLAVAARKMGARQSEERLAECFDVFDDARSGSIPAEQLRQVMVSHGDRLTEDEADAMLREADPTAEGRVEYKHYVKVLLRDK</sequence>
<feature type="domain" description="EF-hand" evidence="1">
    <location>
        <begin position="71"/>
        <end position="106"/>
    </location>
</feature>
<evidence type="ECO:0000313" key="2">
    <source>
        <dbReference type="EMBL" id="CAD6271740.1"/>
    </source>
</evidence>
<dbReference type="InterPro" id="IPR002048">
    <property type="entry name" value="EF_hand_dom"/>
</dbReference>